<accession>A0AAP0MEQ9</accession>
<protein>
    <submittedName>
        <fullName evidence="1">Uncharacterized protein</fullName>
    </submittedName>
</protein>
<dbReference type="GO" id="GO:0043240">
    <property type="term" value="C:Fanconi anaemia nuclear complex"/>
    <property type="evidence" value="ECO:0007669"/>
    <property type="project" value="InterPro"/>
</dbReference>
<comment type="caution">
    <text evidence="1">The sequence shown here is derived from an EMBL/GenBank/DDBJ whole genome shotgun (WGS) entry which is preliminary data.</text>
</comment>
<keyword evidence="2" id="KW-1185">Reference proteome</keyword>
<evidence type="ECO:0000313" key="1">
    <source>
        <dbReference type="EMBL" id="KAK9201430.1"/>
    </source>
</evidence>
<sequence>MGWNYPEISLEEMVKLIKGFVDILILASGCQSSGLPAHWDAQNIKKALQWGIFFENVVSHLCSSEVYLDSLKELDTSVTEITSNPSFPQGLSHLSTAVLSKGRAFVCEHFIRALPLSDAHLGAFLRAAIEMDLNELMEKEHDCLNIYLSKLTLLDSTVNLVHEPMRDSTMPSSEIAPTMEIDMSTAEDFAHLAVQGFLKRQSAVSCISTVKSGLNILSSAIKRDSWTSSDNSSVEVHLRQDRSLAPTGNVGTLVDFVTWSSWKSKNLLYFLDMRTIRLVSGASMIFSAPKFRWVQVLERLHISAEGSDDKLSEIIELLLLGCIASRWSCLIEHFTSISYNPLSISQQYQKLWERGLQNFYAKEEMMSSKESCILEYLAGILSGRLHQLWKLSPALVAVAIPSWSMLYRLYFNEIEAQFKGESLTRCCSCFRDGKEHKSCEYHLQPLSLISLHLQICRSLYIVKLPREFGACSHSMINMTHLLGKFNSQERNRSKITNDKHQRVATFPRQANTKSALSSFVLSKELNMKTFKIMNAKRLQFLEWWKTMASTRSAVTLGNVQRRVPTVCCCKCKSHVLRQLLWKFKSMRKQALGWKGINTQFSYDIHSYSLNFDDGFSRH</sequence>
<dbReference type="GO" id="GO:0036297">
    <property type="term" value="P:interstrand cross-link repair"/>
    <property type="evidence" value="ECO:0007669"/>
    <property type="project" value="InterPro"/>
</dbReference>
<evidence type="ECO:0000313" key="2">
    <source>
        <dbReference type="Proteomes" id="UP001428341"/>
    </source>
</evidence>
<name>A0AAP0MEQ9_9ROSI</name>
<dbReference type="Pfam" id="PF11107">
    <property type="entry name" value="FANCF"/>
    <property type="match status" value="1"/>
</dbReference>
<dbReference type="AlphaFoldDB" id="A0AAP0MEQ9"/>
<organism evidence="1 2">
    <name type="scientific">Citrus x changshan-huyou</name>
    <dbReference type="NCBI Taxonomy" id="2935761"/>
    <lineage>
        <taxon>Eukaryota</taxon>
        <taxon>Viridiplantae</taxon>
        <taxon>Streptophyta</taxon>
        <taxon>Embryophyta</taxon>
        <taxon>Tracheophyta</taxon>
        <taxon>Spermatophyta</taxon>
        <taxon>Magnoliopsida</taxon>
        <taxon>eudicotyledons</taxon>
        <taxon>Gunneridae</taxon>
        <taxon>Pentapetalae</taxon>
        <taxon>rosids</taxon>
        <taxon>malvids</taxon>
        <taxon>Sapindales</taxon>
        <taxon>Rutaceae</taxon>
        <taxon>Aurantioideae</taxon>
        <taxon>Citrus</taxon>
    </lineage>
</organism>
<proteinExistence type="predicted"/>
<dbReference type="PANTHER" id="PTHR14449:SF2">
    <property type="entry name" value="FANCONI ANEMIA GROUP F PROTEIN"/>
    <property type="match status" value="1"/>
</dbReference>
<dbReference type="Proteomes" id="UP001428341">
    <property type="component" value="Unassembled WGS sequence"/>
</dbReference>
<gene>
    <name evidence="1" type="ORF">WN944_016632</name>
</gene>
<dbReference type="PANTHER" id="PTHR14449">
    <property type="entry name" value="FANCONI ANEMIA GROUP F PROTEIN FANCF"/>
    <property type="match status" value="1"/>
</dbReference>
<dbReference type="InterPro" id="IPR035428">
    <property type="entry name" value="FANCF"/>
</dbReference>
<reference evidence="1 2" key="1">
    <citation type="submission" date="2024-05" db="EMBL/GenBank/DDBJ databases">
        <title>Haplotype-resolved chromosome-level genome assembly of Huyou (Citrus changshanensis).</title>
        <authorList>
            <person name="Miao C."/>
            <person name="Chen W."/>
            <person name="Wu Y."/>
            <person name="Wang L."/>
            <person name="Zhao S."/>
            <person name="Grierson D."/>
            <person name="Xu C."/>
            <person name="Chen K."/>
        </authorList>
    </citation>
    <scope>NUCLEOTIDE SEQUENCE [LARGE SCALE GENOMIC DNA]</scope>
    <source>
        <strain evidence="1">01-14</strain>
        <tissue evidence="1">Leaf</tissue>
    </source>
</reference>
<dbReference type="EMBL" id="JBCGBO010000005">
    <property type="protein sequence ID" value="KAK9201430.1"/>
    <property type="molecule type" value="Genomic_DNA"/>
</dbReference>